<organism evidence="4 5">
    <name type="scientific">Rhizorhabdus wittichii</name>
    <dbReference type="NCBI Taxonomy" id="160791"/>
    <lineage>
        <taxon>Bacteria</taxon>
        <taxon>Pseudomonadati</taxon>
        <taxon>Pseudomonadota</taxon>
        <taxon>Alphaproteobacteria</taxon>
        <taxon>Sphingomonadales</taxon>
        <taxon>Sphingomonadaceae</taxon>
        <taxon>Rhizorhabdus</taxon>
    </lineage>
</organism>
<dbReference type="GO" id="GO:0019748">
    <property type="term" value="P:secondary metabolic process"/>
    <property type="evidence" value="ECO:0007669"/>
    <property type="project" value="TreeGrafter"/>
</dbReference>
<dbReference type="EMBL" id="CP059319">
    <property type="protein sequence ID" value="QTH21521.1"/>
    <property type="molecule type" value="Genomic_DNA"/>
</dbReference>
<evidence type="ECO:0000256" key="1">
    <source>
        <dbReference type="ARBA" id="ARBA00023239"/>
    </source>
</evidence>
<reference evidence="4" key="2">
    <citation type="submission" date="2021-04" db="EMBL/GenBank/DDBJ databases">
        <title>Isolation and genomic analysis of the ibuprofen-degrading bacterium Sphingomonas strain MPO218.</title>
        <authorList>
            <person name="Aulestia M."/>
            <person name="Flores A."/>
            <person name="Mangas E.L."/>
            <person name="Perez-Pulido A.J."/>
            <person name="Santero E."/>
            <person name="Camacho E.M."/>
        </authorList>
    </citation>
    <scope>NUCLEOTIDE SEQUENCE</scope>
    <source>
        <strain evidence="4">MPO218</strain>
    </source>
</reference>
<keyword evidence="1" id="KW-0456">Lyase</keyword>
<dbReference type="Gene3D" id="3.20.20.140">
    <property type="entry name" value="Metal-dependent hydrolases"/>
    <property type="match status" value="1"/>
</dbReference>
<dbReference type="InterPro" id="IPR032466">
    <property type="entry name" value="Metal_Hydrolase"/>
</dbReference>
<gene>
    <name evidence="4" type="ORF">HRJ34_24915</name>
</gene>
<accession>A0A975D3C8</accession>
<dbReference type="PANTHER" id="PTHR21240:SF28">
    <property type="entry name" value="ISO-OROTATE DECARBOXYLASE (EUROFUNG)"/>
    <property type="match status" value="1"/>
</dbReference>
<dbReference type="GO" id="GO:0016831">
    <property type="term" value="F:carboxy-lyase activity"/>
    <property type="evidence" value="ECO:0007669"/>
    <property type="project" value="InterPro"/>
</dbReference>
<evidence type="ECO:0000313" key="4">
    <source>
        <dbReference type="EMBL" id="QTH21521.1"/>
    </source>
</evidence>
<dbReference type="Pfam" id="PF04909">
    <property type="entry name" value="Amidohydro_2"/>
    <property type="match status" value="1"/>
</dbReference>
<feature type="domain" description="Amidohydrolase-related" evidence="3">
    <location>
        <begin position="38"/>
        <end position="364"/>
    </location>
</feature>
<dbReference type="RefSeq" id="WP_208632754.1">
    <property type="nucleotide sequence ID" value="NZ_CP059319.1"/>
</dbReference>
<dbReference type="Proteomes" id="UP000664914">
    <property type="component" value="Chromosome"/>
</dbReference>
<reference evidence="4" key="1">
    <citation type="submission" date="2020-07" db="EMBL/GenBank/DDBJ databases">
        <authorList>
            <person name="Camacho E."/>
        </authorList>
    </citation>
    <scope>NUCLEOTIDE SEQUENCE</scope>
    <source>
        <strain evidence="4">MPO218</strain>
    </source>
</reference>
<dbReference type="GO" id="GO:0005737">
    <property type="term" value="C:cytoplasm"/>
    <property type="evidence" value="ECO:0007669"/>
    <property type="project" value="TreeGrafter"/>
</dbReference>
<feature type="region of interest" description="Disordered" evidence="2">
    <location>
        <begin position="1"/>
        <end position="32"/>
    </location>
</feature>
<evidence type="ECO:0000313" key="5">
    <source>
        <dbReference type="Proteomes" id="UP000664914"/>
    </source>
</evidence>
<dbReference type="AlphaFoldDB" id="A0A975D3C8"/>
<evidence type="ECO:0000256" key="2">
    <source>
        <dbReference type="SAM" id="MobiDB-lite"/>
    </source>
</evidence>
<protein>
    <submittedName>
        <fullName evidence="4">Amidohydrolase</fullName>
    </submittedName>
</protein>
<dbReference type="SUPFAM" id="SSF51556">
    <property type="entry name" value="Metallo-dependent hydrolases"/>
    <property type="match status" value="1"/>
</dbReference>
<dbReference type="InterPro" id="IPR032465">
    <property type="entry name" value="ACMSD"/>
</dbReference>
<sequence>MSDGTRAAPGTDGLHVCRKPLPTRPARPRRRAGGAAVVDLHCHFLVAEVETMAAEAPDAPRPPAAASEAAAATARYNAALIRTTYRPPLTDIDTRLADMDAMGVDVQAISPSPTQYHYWAPADLGEALVARINERIAALCADHPDRLVGLGSVALQHPLLAREQLRHAVRGLGLRGVEISTMVNGDGIDDPRFAPFWEEAERLGVLVLVHPLGTTVGPRMDEHYLSNVIGQPLETMIALSRLIMGGHFDRYPALKLCAVHGGGYLPKYAGRSDHGWKVRPECDGCAHPPSAYLRRIWYDSLVYEPAELRALIDAVGADRIVVGTDYPFDMGDYDPIGLVDAVPGLGAADKAAILGGNARKLLGIAGPGLRKE</sequence>
<proteinExistence type="predicted"/>
<evidence type="ECO:0000259" key="3">
    <source>
        <dbReference type="Pfam" id="PF04909"/>
    </source>
</evidence>
<dbReference type="GO" id="GO:0016787">
    <property type="term" value="F:hydrolase activity"/>
    <property type="evidence" value="ECO:0007669"/>
    <property type="project" value="InterPro"/>
</dbReference>
<dbReference type="PANTHER" id="PTHR21240">
    <property type="entry name" value="2-AMINO-3-CARBOXYLMUCONATE-6-SEMIALDEHYDE DECARBOXYLASE"/>
    <property type="match status" value="1"/>
</dbReference>
<name>A0A975D3C8_9SPHN</name>
<dbReference type="InterPro" id="IPR006680">
    <property type="entry name" value="Amidohydro-rel"/>
</dbReference>